<dbReference type="InterPro" id="IPR001353">
    <property type="entry name" value="Proteasome_sua/b"/>
</dbReference>
<dbReference type="GO" id="GO:0005737">
    <property type="term" value="C:cytoplasm"/>
    <property type="evidence" value="ECO:0007669"/>
    <property type="project" value="UniProtKB-SubCell"/>
</dbReference>
<reference evidence="5 6" key="1">
    <citation type="journal article" date="2023" name="Elife">
        <title>Identification of key yeast species and microbe-microbe interactions impacting larval growth of Drosophila in the wild.</title>
        <authorList>
            <person name="Mure A."/>
            <person name="Sugiura Y."/>
            <person name="Maeda R."/>
            <person name="Honda K."/>
            <person name="Sakurai N."/>
            <person name="Takahashi Y."/>
            <person name="Watada M."/>
            <person name="Katoh T."/>
            <person name="Gotoh A."/>
            <person name="Gotoh Y."/>
            <person name="Taniguchi I."/>
            <person name="Nakamura K."/>
            <person name="Hayashi T."/>
            <person name="Katayama T."/>
            <person name="Uemura T."/>
            <person name="Hattori Y."/>
        </authorList>
    </citation>
    <scope>NUCLEOTIDE SEQUENCE [LARGE SCALE GENOMIC DNA]</scope>
    <source>
        <strain evidence="5 6">SB-73</strain>
    </source>
</reference>
<comment type="function">
    <text evidence="4">Non-catalytic component of the proteasome.</text>
</comment>
<gene>
    <name evidence="5" type="ORF">DASB73_043240</name>
</gene>
<accession>A0AAV5RQE8</accession>
<dbReference type="PROSITE" id="PS51476">
    <property type="entry name" value="PROTEASOME_BETA_2"/>
    <property type="match status" value="1"/>
</dbReference>
<keyword evidence="6" id="KW-1185">Reference proteome</keyword>
<sequence length="262" mass="29261">MQHTQEKWGRPRDDVYGPYDASYLNSEPRTQTLQPTVTGTSVIGMKFNNGVVIAADNLASYGSLRRFIDQERLIKVGSETVVGVGGDVSDLQTIEEIMEGLEISESYDEPAQSLTAPNIHSYLQRIMYKRRSKLDPLWNALVIGGFKNDEPYLAFIDLLGTTYTAPAVASGFGSYLAIPILRKLVDREGDQQNVSKEQAVDAIKEAMKVLFYRDGRALDKYSLAILSKKDGKPDVEILKDVRVENQNWSMAKQIKGFGTQDE</sequence>
<keyword evidence="2 4" id="KW-0647">Proteasome</keyword>
<keyword evidence="3 4" id="KW-0539">Nucleus</keyword>
<comment type="subcellular location">
    <subcellularLocation>
        <location evidence="4">Cytoplasm</location>
    </subcellularLocation>
    <subcellularLocation>
        <location evidence="4">Nucleus</location>
    </subcellularLocation>
</comment>
<dbReference type="FunFam" id="3.60.20.10:FF:000014">
    <property type="entry name" value="Proteasome subunit beta type-7"/>
    <property type="match status" value="1"/>
</dbReference>
<organism evidence="5 6">
    <name type="scientific">Starmerella bacillaris</name>
    <name type="common">Yeast</name>
    <name type="synonym">Candida zemplinina</name>
    <dbReference type="NCBI Taxonomy" id="1247836"/>
    <lineage>
        <taxon>Eukaryota</taxon>
        <taxon>Fungi</taxon>
        <taxon>Dikarya</taxon>
        <taxon>Ascomycota</taxon>
        <taxon>Saccharomycotina</taxon>
        <taxon>Dipodascomycetes</taxon>
        <taxon>Dipodascales</taxon>
        <taxon>Trichomonascaceae</taxon>
        <taxon>Starmerella</taxon>
    </lineage>
</organism>
<dbReference type="GO" id="GO:0019774">
    <property type="term" value="C:proteasome core complex, beta-subunit complex"/>
    <property type="evidence" value="ECO:0007669"/>
    <property type="project" value="UniProtKB-UniRule"/>
</dbReference>
<dbReference type="SUPFAM" id="SSF56235">
    <property type="entry name" value="N-terminal nucleophile aminohydrolases (Ntn hydrolases)"/>
    <property type="match status" value="1"/>
</dbReference>
<dbReference type="PANTHER" id="PTHR32194:SF6">
    <property type="entry name" value="PROTEASOME SUBUNIT BETA"/>
    <property type="match status" value="1"/>
</dbReference>
<proteinExistence type="inferred from homology"/>
<comment type="similarity">
    <text evidence="4">Belongs to the peptidase T1B family.</text>
</comment>
<evidence type="ECO:0000256" key="1">
    <source>
        <dbReference type="ARBA" id="ARBA00022490"/>
    </source>
</evidence>
<evidence type="ECO:0000256" key="4">
    <source>
        <dbReference type="PIRNR" id="PIRNR001213"/>
    </source>
</evidence>
<dbReference type="GO" id="GO:0005634">
    <property type="term" value="C:nucleus"/>
    <property type="evidence" value="ECO:0007669"/>
    <property type="project" value="UniProtKB-SubCell"/>
</dbReference>
<evidence type="ECO:0000256" key="3">
    <source>
        <dbReference type="ARBA" id="ARBA00023242"/>
    </source>
</evidence>
<evidence type="ECO:0000313" key="5">
    <source>
        <dbReference type="EMBL" id="GMM53361.1"/>
    </source>
</evidence>
<dbReference type="InterPro" id="IPR023333">
    <property type="entry name" value="Proteasome_suB-type"/>
</dbReference>
<dbReference type="PROSITE" id="PS00854">
    <property type="entry name" value="PROTEASOME_BETA_1"/>
    <property type="match status" value="1"/>
</dbReference>
<evidence type="ECO:0000313" key="6">
    <source>
        <dbReference type="Proteomes" id="UP001362899"/>
    </source>
</evidence>
<dbReference type="GO" id="GO:0010499">
    <property type="term" value="P:proteasomal ubiquitin-independent protein catabolic process"/>
    <property type="evidence" value="ECO:0007669"/>
    <property type="project" value="UniProtKB-ARBA"/>
</dbReference>
<dbReference type="InterPro" id="IPR029055">
    <property type="entry name" value="Ntn_hydrolases_N"/>
</dbReference>
<name>A0AAV5RQE8_STABA</name>
<dbReference type="Proteomes" id="UP001362899">
    <property type="component" value="Unassembled WGS sequence"/>
</dbReference>
<dbReference type="Gene3D" id="3.60.20.10">
    <property type="entry name" value="Glutamine Phosphoribosylpyrophosphate, subunit 1, domain 1"/>
    <property type="match status" value="1"/>
</dbReference>
<protein>
    <recommendedName>
        <fullName evidence="4">Proteasome subunit beta</fullName>
    </recommendedName>
</protein>
<comment type="caution">
    <text evidence="5">The sequence shown here is derived from an EMBL/GenBank/DDBJ whole genome shotgun (WGS) entry which is preliminary data.</text>
</comment>
<dbReference type="Pfam" id="PF00227">
    <property type="entry name" value="Proteasome"/>
    <property type="match status" value="1"/>
</dbReference>
<dbReference type="AlphaFoldDB" id="A0AAV5RQE8"/>
<evidence type="ECO:0000256" key="2">
    <source>
        <dbReference type="ARBA" id="ARBA00022942"/>
    </source>
</evidence>
<keyword evidence="1 4" id="KW-0963">Cytoplasm</keyword>
<dbReference type="EMBL" id="BTGC01000008">
    <property type="protein sequence ID" value="GMM53361.1"/>
    <property type="molecule type" value="Genomic_DNA"/>
</dbReference>
<dbReference type="CDD" id="cd03760">
    <property type="entry name" value="proteasome_beta_type_4"/>
    <property type="match status" value="1"/>
</dbReference>
<dbReference type="InterPro" id="IPR016295">
    <property type="entry name" value="Proteasome_beta4"/>
</dbReference>
<dbReference type="PIRSF" id="PIRSF001213">
    <property type="entry name" value="Psome_endopept_beta"/>
    <property type="match status" value="1"/>
</dbReference>
<dbReference type="PANTHER" id="PTHR32194">
    <property type="entry name" value="METALLOPROTEASE TLDD"/>
    <property type="match status" value="1"/>
</dbReference>
<dbReference type="InterPro" id="IPR016050">
    <property type="entry name" value="Proteasome_bsu_CS"/>
</dbReference>
<dbReference type="GO" id="GO:0043161">
    <property type="term" value="P:proteasome-mediated ubiquitin-dependent protein catabolic process"/>
    <property type="evidence" value="ECO:0007669"/>
    <property type="project" value="UniProtKB-ARBA"/>
</dbReference>